<protein>
    <submittedName>
        <fullName evidence="3">VanZ family protein</fullName>
    </submittedName>
</protein>
<reference evidence="3 4" key="1">
    <citation type="submission" date="2020-12" db="EMBL/GenBank/DDBJ databases">
        <title>FDA dAtabase for Regulatory Grade micrObial Sequences (FDA-ARGOS): Supporting development and validation of Infectious Disease Dx tests.</title>
        <authorList>
            <person name="Kerrigan L."/>
            <person name="Long C."/>
            <person name="Tallon L."/>
            <person name="Sadzewicz L."/>
            <person name="Zhao X."/>
            <person name="Boylan J."/>
            <person name="Ott S."/>
            <person name="Bowen H."/>
            <person name="Vavikolanu K."/>
            <person name="Mehta A."/>
            <person name="Aluvathingal J."/>
            <person name="Nadendla S."/>
            <person name="Yan Y."/>
            <person name="Sichtig H."/>
        </authorList>
    </citation>
    <scope>NUCLEOTIDE SEQUENCE [LARGE SCALE GENOMIC DNA]</scope>
    <source>
        <strain evidence="3 4">FDAARGOS_1031</strain>
    </source>
</reference>
<dbReference type="AlphaFoldDB" id="A0A7T7V370"/>
<sequence length="127" mass="14744">MDKISKISRKILPIYWAFLTYLLLRPGSEDSEHWFMFPYFDKVAHMGVFAGLGFLLSLAFPKLKFFTYIQIMLCFAFLTEILQDEMRLGRAMEGLDVVADTTGALIGYLAYLFLFKRLQNLHNSVNK</sequence>
<evidence type="ECO:0000259" key="2">
    <source>
        <dbReference type="Pfam" id="PF04892"/>
    </source>
</evidence>
<accession>A0A7T7V370</accession>
<evidence type="ECO:0000313" key="3">
    <source>
        <dbReference type="EMBL" id="QQN60992.1"/>
    </source>
</evidence>
<organism evidence="3 4">
    <name type="scientific">Elizabethkingia bruuniana</name>
    <dbReference type="NCBI Taxonomy" id="1756149"/>
    <lineage>
        <taxon>Bacteria</taxon>
        <taxon>Pseudomonadati</taxon>
        <taxon>Bacteroidota</taxon>
        <taxon>Flavobacteriia</taxon>
        <taxon>Flavobacteriales</taxon>
        <taxon>Weeksellaceae</taxon>
        <taxon>Elizabethkingia</taxon>
    </lineage>
</organism>
<gene>
    <name evidence="3" type="ORF">I6H88_10615</name>
</gene>
<dbReference type="Proteomes" id="UP000595426">
    <property type="component" value="Chromosome"/>
</dbReference>
<feature type="transmembrane region" description="Helical" evidence="1">
    <location>
        <begin position="65"/>
        <end position="82"/>
    </location>
</feature>
<dbReference type="GeneID" id="93131290"/>
<dbReference type="NCBIfam" id="NF037970">
    <property type="entry name" value="vanZ_1"/>
    <property type="match status" value="1"/>
</dbReference>
<dbReference type="Pfam" id="PF04892">
    <property type="entry name" value="VanZ"/>
    <property type="match status" value="1"/>
</dbReference>
<evidence type="ECO:0000313" key="4">
    <source>
        <dbReference type="Proteomes" id="UP000595426"/>
    </source>
</evidence>
<evidence type="ECO:0000256" key="1">
    <source>
        <dbReference type="SAM" id="Phobius"/>
    </source>
</evidence>
<feature type="transmembrane region" description="Helical" evidence="1">
    <location>
        <begin position="7"/>
        <end position="24"/>
    </location>
</feature>
<dbReference type="EMBL" id="CP067018">
    <property type="protein sequence ID" value="QQN60992.1"/>
    <property type="molecule type" value="Genomic_DNA"/>
</dbReference>
<dbReference type="PANTHER" id="PTHR28008">
    <property type="entry name" value="DOMAIN PROTEIN, PUTATIVE (AFU_ORTHOLOGUE AFUA_3G10980)-RELATED"/>
    <property type="match status" value="1"/>
</dbReference>
<dbReference type="InterPro" id="IPR006976">
    <property type="entry name" value="VanZ-like"/>
</dbReference>
<dbReference type="KEGG" id="egm:AYC65_00150"/>
<proteinExistence type="predicted"/>
<name>A0A7T7V370_9FLAO</name>
<keyword evidence="1" id="KW-0812">Transmembrane</keyword>
<dbReference type="OrthoDB" id="1270731at2"/>
<feature type="transmembrane region" description="Helical" evidence="1">
    <location>
        <begin position="44"/>
        <end position="60"/>
    </location>
</feature>
<dbReference type="RefSeq" id="WP_052114760.1">
    <property type="nucleotide sequence ID" value="NZ_CAJJUP010000009.1"/>
</dbReference>
<feature type="domain" description="VanZ-like" evidence="2">
    <location>
        <begin position="36"/>
        <end position="114"/>
    </location>
</feature>
<keyword evidence="1" id="KW-0472">Membrane</keyword>
<keyword evidence="1" id="KW-1133">Transmembrane helix</keyword>
<keyword evidence="4" id="KW-1185">Reference proteome</keyword>
<feature type="transmembrane region" description="Helical" evidence="1">
    <location>
        <begin position="94"/>
        <end position="114"/>
    </location>
</feature>
<dbReference type="PANTHER" id="PTHR28008:SF1">
    <property type="entry name" value="DOMAIN PROTEIN, PUTATIVE (AFU_ORTHOLOGUE AFUA_3G10980)-RELATED"/>
    <property type="match status" value="1"/>
</dbReference>